<gene>
    <name evidence="1" type="ORF">FAM23169_02120</name>
</gene>
<keyword evidence="2" id="KW-1185">Reference proteome</keyword>
<name>A0A1X1FD28_9LACO</name>
<organism evidence="1 2">
    <name type="scientific">Lentilactobacillus parabuchneri</name>
    <dbReference type="NCBI Taxonomy" id="152331"/>
    <lineage>
        <taxon>Bacteria</taxon>
        <taxon>Bacillati</taxon>
        <taxon>Bacillota</taxon>
        <taxon>Bacilli</taxon>
        <taxon>Lactobacillales</taxon>
        <taxon>Lactobacillaceae</taxon>
        <taxon>Lentilactobacillus</taxon>
    </lineage>
</organism>
<dbReference type="InterPro" id="IPR021808">
    <property type="entry name" value="DUF3383"/>
</dbReference>
<dbReference type="RefSeq" id="WP_075141317.1">
    <property type="nucleotide sequence ID" value="NZ_CP018796.1"/>
</dbReference>
<sequence length="378" mass="41433">MTTAIAPYGRITDVIVNLKEQQPIPQIGFGNILFLTKTPAPDSDGKGGGVPNNATTTDGLLRSVTDSTTGAVYKEYSSVDALALDYDSSTPLYNKVTTYFNQQFPSDRVAVLSYPKGKLQDSLGAFWWQDWYFMVFDQDDPEDMTLASNICEANLLKFLVVQEESVDAFSPWEGNEYTIDLVHPLTEAMDAALIGRVASKTVGSVTWKFKDLDGITTQDYSATDFAGITNHHAIAYVMVNGTPETSEGWTSNGEYIDNLHGDTWIKTMVQLNVQKKFQENDKIPYEKSGIDLLTSVVYNTLDTGWQQGIILTDDATKKGDFNVTSSDRDAQSLEDLSKRHYGGIQFTYHRSGAIHSATINGLIQSDTITANGGGGASS</sequence>
<dbReference type="Pfam" id="PF11863">
    <property type="entry name" value="DUF3383"/>
    <property type="match status" value="1"/>
</dbReference>
<evidence type="ECO:0008006" key="3">
    <source>
        <dbReference type="Google" id="ProtNLM"/>
    </source>
</evidence>
<dbReference type="KEGG" id="lpar:FAM21731_02197"/>
<dbReference type="OrthoDB" id="1684431at2"/>
<evidence type="ECO:0000313" key="1">
    <source>
        <dbReference type="EMBL" id="ORN26220.1"/>
    </source>
</evidence>
<dbReference type="EMBL" id="MSBD01000048">
    <property type="protein sequence ID" value="ORN26220.1"/>
    <property type="molecule type" value="Genomic_DNA"/>
</dbReference>
<comment type="caution">
    <text evidence="1">The sequence shown here is derived from an EMBL/GenBank/DDBJ whole genome shotgun (WGS) entry which is preliminary data.</text>
</comment>
<reference evidence="1 2" key="1">
    <citation type="journal article" date="2017" name="Front. Microbiol.">
        <title>The Histidine Decarboxylase Gene Cluster of Lactobacillus parabuchneri Was Gained by Horizontal Gene Transfer and Is Mobile within the Species.</title>
        <authorList>
            <person name="Wuthrich D."/>
            <person name="Berthoud H."/>
            <person name="Wechsler D."/>
            <person name="Eugster E."/>
            <person name="Irmler S."/>
            <person name="Bruggmann R."/>
        </authorList>
    </citation>
    <scope>NUCLEOTIDE SEQUENCE [LARGE SCALE GENOMIC DNA]</scope>
    <source>
        <strain evidence="1 2">FAM23169</strain>
    </source>
</reference>
<proteinExistence type="predicted"/>
<dbReference type="Proteomes" id="UP000193009">
    <property type="component" value="Unassembled WGS sequence"/>
</dbReference>
<evidence type="ECO:0000313" key="2">
    <source>
        <dbReference type="Proteomes" id="UP000193009"/>
    </source>
</evidence>
<dbReference type="AlphaFoldDB" id="A0A1X1FD28"/>
<dbReference type="STRING" id="152331.FAM21731_02197"/>
<protein>
    <recommendedName>
        <fullName evidence="3">DUF3383 family protein</fullName>
    </recommendedName>
</protein>
<accession>A0A1X1FD28</accession>